<organism evidence="1 2">
    <name type="scientific">Mesorhizobium metallidurans STM 2683</name>
    <dbReference type="NCBI Taxonomy" id="1297569"/>
    <lineage>
        <taxon>Bacteria</taxon>
        <taxon>Pseudomonadati</taxon>
        <taxon>Pseudomonadota</taxon>
        <taxon>Alphaproteobacteria</taxon>
        <taxon>Hyphomicrobiales</taxon>
        <taxon>Phyllobacteriaceae</taxon>
        <taxon>Mesorhizobium</taxon>
    </lineage>
</organism>
<comment type="caution">
    <text evidence="1">The sequence shown here is derived from an EMBL/GenBank/DDBJ whole genome shotgun (WGS) entry which is preliminary data.</text>
</comment>
<evidence type="ECO:0000313" key="2">
    <source>
        <dbReference type="Proteomes" id="UP000012062"/>
    </source>
</evidence>
<name>M5EK92_9HYPH</name>
<protein>
    <submittedName>
        <fullName evidence="1">Uncharacterized protein</fullName>
    </submittedName>
</protein>
<dbReference type="EMBL" id="CAUM01000059">
    <property type="protein sequence ID" value="CCV05179.1"/>
    <property type="molecule type" value="Genomic_DNA"/>
</dbReference>
<dbReference type="STRING" id="1297569.MESS2_1510001"/>
<proteinExistence type="predicted"/>
<dbReference type="Proteomes" id="UP000012062">
    <property type="component" value="Unassembled WGS sequence"/>
</dbReference>
<sequence>MALNAERAKEEAAGQVRWLRPDYQISRFAKGTAAKTGELDLGETVVSIDAGKPVFPKDRYEQPLAVEALLSASTVPLDAAAISRAFKGGGKKIEQRVAQVLLTLARYGRVTPLPDGKFVSRKVA</sequence>
<evidence type="ECO:0000313" key="1">
    <source>
        <dbReference type="EMBL" id="CCV05179.1"/>
    </source>
</evidence>
<reference evidence="1 2" key="1">
    <citation type="submission" date="2013-02" db="EMBL/GenBank/DDBJ databases">
        <authorList>
            <person name="Genoscope - CEA"/>
        </authorList>
    </citation>
    <scope>NUCLEOTIDE SEQUENCE [LARGE SCALE GENOMIC DNA]</scope>
    <source>
        <strain evidence="1 2">STM 2683</strain>
    </source>
</reference>
<dbReference type="AlphaFoldDB" id="M5EK92"/>
<keyword evidence="2" id="KW-1185">Reference proteome</keyword>
<dbReference type="eggNOG" id="COG1002">
    <property type="taxonomic scope" value="Bacteria"/>
</dbReference>
<gene>
    <name evidence="1" type="ORF">MESS2_1510001</name>
</gene>
<accession>M5EK92</accession>